<proteinExistence type="predicted"/>
<gene>
    <name evidence="1" type="ORF">AVEN_97461_1</name>
</gene>
<organism evidence="1 2">
    <name type="scientific">Araneus ventricosus</name>
    <name type="common">Orbweaver spider</name>
    <name type="synonym">Epeira ventricosa</name>
    <dbReference type="NCBI Taxonomy" id="182803"/>
    <lineage>
        <taxon>Eukaryota</taxon>
        <taxon>Metazoa</taxon>
        <taxon>Ecdysozoa</taxon>
        <taxon>Arthropoda</taxon>
        <taxon>Chelicerata</taxon>
        <taxon>Arachnida</taxon>
        <taxon>Araneae</taxon>
        <taxon>Araneomorphae</taxon>
        <taxon>Entelegynae</taxon>
        <taxon>Araneoidea</taxon>
        <taxon>Araneidae</taxon>
        <taxon>Araneus</taxon>
    </lineage>
</organism>
<reference evidence="1 2" key="1">
    <citation type="journal article" date="2019" name="Sci. Rep.">
        <title>Orb-weaving spider Araneus ventricosus genome elucidates the spidroin gene catalogue.</title>
        <authorList>
            <person name="Kono N."/>
            <person name="Nakamura H."/>
            <person name="Ohtoshi R."/>
            <person name="Moran D.A.P."/>
            <person name="Shinohara A."/>
            <person name="Yoshida Y."/>
            <person name="Fujiwara M."/>
            <person name="Mori M."/>
            <person name="Tomita M."/>
            <person name="Arakawa K."/>
        </authorList>
    </citation>
    <scope>NUCLEOTIDE SEQUENCE [LARGE SCALE GENOMIC DNA]</scope>
</reference>
<comment type="caution">
    <text evidence="1">The sequence shown here is derived from an EMBL/GenBank/DDBJ whole genome shotgun (WGS) entry which is preliminary data.</text>
</comment>
<evidence type="ECO:0000313" key="2">
    <source>
        <dbReference type="Proteomes" id="UP000499080"/>
    </source>
</evidence>
<evidence type="ECO:0000313" key="1">
    <source>
        <dbReference type="EMBL" id="GBN47464.1"/>
    </source>
</evidence>
<name>A0A4Y2P7S9_ARAVE</name>
<dbReference type="EMBL" id="BGPR01010685">
    <property type="protein sequence ID" value="GBN47464.1"/>
    <property type="molecule type" value="Genomic_DNA"/>
</dbReference>
<protein>
    <submittedName>
        <fullName evidence="1">Uncharacterized protein</fullName>
    </submittedName>
</protein>
<dbReference type="AlphaFoldDB" id="A0A4Y2P7S9"/>
<accession>A0A4Y2P7S9</accession>
<dbReference type="Proteomes" id="UP000499080">
    <property type="component" value="Unassembled WGS sequence"/>
</dbReference>
<keyword evidence="2" id="KW-1185">Reference proteome</keyword>
<sequence length="101" mass="11385">MQIIHGCSKVCFETRSKSQILIPTLFPPHEDLNESLNLGSTFVSPLPSQRGPQKAIRPFQSDFKLFGIPTLPILYANFHRFLTPTIGFSFPCSKYSSVQQL</sequence>